<dbReference type="Proteomes" id="UP000315423">
    <property type="component" value="Unassembled WGS sequence"/>
</dbReference>
<dbReference type="EMBL" id="QYBA01000040">
    <property type="protein sequence ID" value="TKY92313.1"/>
    <property type="molecule type" value="Genomic_DNA"/>
</dbReference>
<sequence>MTIINADGLILGRLSSIVAKRLLNGEEILIVNAERAVISGSKVTTFYEYKQSIDRGATEFGPYFPKRPDQIVKRTIRGMLPYKKARGRDAMSRLKTYIGVPESMRNKETTSITRADMKRLSSIKYVRLDELCTKLGAKF</sequence>
<name>A0AC61SC71_9EURY</name>
<comment type="caution">
    <text evidence="1">The sequence shown here is derived from an EMBL/GenBank/DDBJ whole genome shotgun (WGS) entry which is preliminary data.</text>
</comment>
<gene>
    <name evidence="1" type="ORF">C5S46_01255</name>
</gene>
<accession>A0AC61SC71</accession>
<keyword evidence="1" id="KW-0687">Ribonucleoprotein</keyword>
<reference evidence="1" key="1">
    <citation type="submission" date="2018-09" db="EMBL/GenBank/DDBJ databases">
        <title>A genomic encyclopedia of anaerobic methanotrophic archaea.</title>
        <authorList>
            <person name="Skennerton C.T."/>
            <person name="Chadwick G.L."/>
            <person name="Laso-Perez R."/>
            <person name="Leu A.O."/>
            <person name="Speth D.R."/>
            <person name="Yu H."/>
            <person name="Morgan-Lang C."/>
            <person name="Hatzenpichler R."/>
            <person name="Goudeau D."/>
            <person name="Malmstrom R."/>
            <person name="Woyke T."/>
            <person name="Hallam S."/>
            <person name="Tyson G.W."/>
            <person name="Wegener G."/>
            <person name="Boetius A."/>
            <person name="Orphan V.J."/>
        </authorList>
    </citation>
    <scope>NUCLEOTIDE SEQUENCE</scope>
    <source>
        <strain evidence="1">CONS3730D10UFb2</strain>
    </source>
</reference>
<keyword evidence="1" id="KW-0689">Ribosomal protein</keyword>
<proteinExistence type="predicted"/>
<evidence type="ECO:0000313" key="2">
    <source>
        <dbReference type="Proteomes" id="UP000315423"/>
    </source>
</evidence>
<evidence type="ECO:0000313" key="1">
    <source>
        <dbReference type="EMBL" id="TKY92313.1"/>
    </source>
</evidence>
<protein>
    <submittedName>
        <fullName evidence="1">50S ribosomal protein L13</fullName>
    </submittedName>
</protein>
<organism evidence="1 2">
    <name type="scientific">Candidatus Methanomarinus sp</name>
    <dbReference type="NCBI Taxonomy" id="3386244"/>
    <lineage>
        <taxon>Archaea</taxon>
        <taxon>Methanobacteriati</taxon>
        <taxon>Methanobacteriota</taxon>
        <taxon>Stenosarchaea group</taxon>
        <taxon>Methanomicrobia</taxon>
        <taxon>Methanosarcinales</taxon>
        <taxon>ANME-2 cluster</taxon>
        <taxon>Candidatus Methanocomedenaceae</taxon>
        <taxon>Candidatus Methanomarinus</taxon>
    </lineage>
</organism>